<dbReference type="AlphaFoldDB" id="A0A1A9WNU3"/>
<protein>
    <recommendedName>
        <fullName evidence="3">Protein kinase domain-containing protein</fullName>
    </recommendedName>
</protein>
<sequence>MMKCLQCCRNSDSNRFIICWLCKQYAHPICAGIINNAAMHSPTLPKSVGYVPTLTCNNESTINLTDLSTPNTLTATSSQALQTSSNTNKADLTMKALQQWRRKGFWLSSGRKCSINHRVDDIIASIEKQIAALSQPHHKNLTQYECVHCTKEALLVYLVHDFVLATSDFSISSSLGRCMDGVKGVAKGVLDSLTFLHSKDVSHSHLLDSSVFMDYTGTIRCSNFTLVINLLDFIGGSGERSTQGYLPALGALVDILMTTTHQGFL</sequence>
<dbReference type="InterPro" id="IPR011009">
    <property type="entry name" value="Kinase-like_dom_sf"/>
</dbReference>
<keyword evidence="2" id="KW-1185">Reference proteome</keyword>
<dbReference type="Gene3D" id="1.10.510.10">
    <property type="entry name" value="Transferase(Phosphotransferase) domain 1"/>
    <property type="match status" value="1"/>
</dbReference>
<dbReference type="STRING" id="37001.A0A1A9WNU3"/>
<proteinExistence type="predicted"/>
<dbReference type="EnsemblMetazoa" id="GBRI026516-RA">
    <property type="protein sequence ID" value="GBRI026516-PA"/>
    <property type="gene ID" value="GBRI026516"/>
</dbReference>
<dbReference type="SUPFAM" id="SSF56112">
    <property type="entry name" value="Protein kinase-like (PK-like)"/>
    <property type="match status" value="1"/>
</dbReference>
<organism evidence="1 2">
    <name type="scientific">Glossina brevipalpis</name>
    <dbReference type="NCBI Taxonomy" id="37001"/>
    <lineage>
        <taxon>Eukaryota</taxon>
        <taxon>Metazoa</taxon>
        <taxon>Ecdysozoa</taxon>
        <taxon>Arthropoda</taxon>
        <taxon>Hexapoda</taxon>
        <taxon>Insecta</taxon>
        <taxon>Pterygota</taxon>
        <taxon>Neoptera</taxon>
        <taxon>Endopterygota</taxon>
        <taxon>Diptera</taxon>
        <taxon>Brachycera</taxon>
        <taxon>Muscomorpha</taxon>
        <taxon>Hippoboscoidea</taxon>
        <taxon>Glossinidae</taxon>
        <taxon>Glossina</taxon>
    </lineage>
</organism>
<accession>A0A1A9WNU3</accession>
<reference evidence="2" key="1">
    <citation type="submission" date="2014-03" db="EMBL/GenBank/DDBJ databases">
        <authorList>
            <person name="Aksoy S."/>
            <person name="Warren W."/>
            <person name="Wilson R.K."/>
        </authorList>
    </citation>
    <scope>NUCLEOTIDE SEQUENCE [LARGE SCALE GENOMIC DNA]</scope>
    <source>
        <strain evidence="2">IAEA</strain>
    </source>
</reference>
<name>A0A1A9WNU3_9MUSC</name>
<dbReference type="VEuPathDB" id="VectorBase:GBRI026516"/>
<evidence type="ECO:0000313" key="1">
    <source>
        <dbReference type="EnsemblMetazoa" id="GBRI026516-PA"/>
    </source>
</evidence>
<reference evidence="1" key="2">
    <citation type="submission" date="2020-05" db="UniProtKB">
        <authorList>
            <consortium name="EnsemblMetazoa"/>
        </authorList>
    </citation>
    <scope>IDENTIFICATION</scope>
    <source>
        <strain evidence="1">IAEA</strain>
    </source>
</reference>
<dbReference type="Proteomes" id="UP000091820">
    <property type="component" value="Unassembled WGS sequence"/>
</dbReference>
<evidence type="ECO:0008006" key="3">
    <source>
        <dbReference type="Google" id="ProtNLM"/>
    </source>
</evidence>
<evidence type="ECO:0000313" key="2">
    <source>
        <dbReference type="Proteomes" id="UP000091820"/>
    </source>
</evidence>